<protein>
    <submittedName>
        <fullName evidence="1">Uncharacterized protein</fullName>
    </submittedName>
</protein>
<sequence>MNENGIVLHWTEGERTVRWDHGPDQVVKEHPAAPQSVVAWDGKVLVVEALPEPAAPKSNAVVYAADGTELVRLGAPEPAAGPFLLGFYSAYLDEGGPVVVVTTRAGDWWGRVDLANGTLRDVREWR</sequence>
<reference evidence="1 2" key="1">
    <citation type="submission" date="2019-10" db="EMBL/GenBank/DDBJ databases">
        <title>Streptomyces smaragdinus sp. nov. and Streptomyces fabii sp. nov., isolated from the gut of fungus growing-termite Macrotermes natalensis.</title>
        <authorList>
            <person name="Schwitalla J."/>
            <person name="Benndorf R."/>
            <person name="Martin K."/>
            <person name="De Beer W."/>
            <person name="Kaster A.-K."/>
            <person name="Vollmers J."/>
            <person name="Poulsen M."/>
            <person name="Beemelmanns C."/>
        </authorList>
    </citation>
    <scope>NUCLEOTIDE SEQUENCE [LARGE SCALE GENOMIC DNA]</scope>
    <source>
        <strain evidence="1 2">RB5</strain>
    </source>
</reference>
<name>A0A7K0CRU9_9ACTN</name>
<dbReference type="EMBL" id="WEGJ01000047">
    <property type="protein sequence ID" value="MQY16189.1"/>
    <property type="molecule type" value="Genomic_DNA"/>
</dbReference>
<dbReference type="OrthoDB" id="4162231at2"/>
<keyword evidence="2" id="KW-1185">Reference proteome</keyword>
<evidence type="ECO:0000313" key="2">
    <source>
        <dbReference type="Proteomes" id="UP000466345"/>
    </source>
</evidence>
<organism evidence="1 2">
    <name type="scientific">Streptomyces smaragdinus</name>
    <dbReference type="NCBI Taxonomy" id="2585196"/>
    <lineage>
        <taxon>Bacteria</taxon>
        <taxon>Bacillati</taxon>
        <taxon>Actinomycetota</taxon>
        <taxon>Actinomycetes</taxon>
        <taxon>Kitasatosporales</taxon>
        <taxon>Streptomycetaceae</taxon>
        <taxon>Streptomyces</taxon>
    </lineage>
</organism>
<proteinExistence type="predicted"/>
<evidence type="ECO:0000313" key="1">
    <source>
        <dbReference type="EMBL" id="MQY16189.1"/>
    </source>
</evidence>
<comment type="caution">
    <text evidence="1">The sequence shown here is derived from an EMBL/GenBank/DDBJ whole genome shotgun (WGS) entry which is preliminary data.</text>
</comment>
<dbReference type="Proteomes" id="UP000466345">
    <property type="component" value="Unassembled WGS sequence"/>
</dbReference>
<gene>
    <name evidence="1" type="ORF">SRB5_63850</name>
</gene>
<accession>A0A7K0CRU9</accession>
<dbReference type="AlphaFoldDB" id="A0A7K0CRU9"/>
<dbReference type="RefSeq" id="WP_153456976.1">
    <property type="nucleotide sequence ID" value="NZ_WEGJ01000047.1"/>
</dbReference>